<dbReference type="AlphaFoldDB" id="A0A6A1WRH2"/>
<comment type="caution">
    <text evidence="1">The sequence shown here is derived from an EMBL/GenBank/DDBJ whole genome shotgun (WGS) entry which is preliminary data.</text>
</comment>
<gene>
    <name evidence="1" type="ORF">CJ030_MR1G015690</name>
</gene>
<reference evidence="1 2" key="1">
    <citation type="journal article" date="2019" name="Plant Biotechnol. J.">
        <title>The red bayberry genome and genetic basis of sex determination.</title>
        <authorList>
            <person name="Jia H.M."/>
            <person name="Jia H.J."/>
            <person name="Cai Q.L."/>
            <person name="Wang Y."/>
            <person name="Zhao H.B."/>
            <person name="Yang W.F."/>
            <person name="Wang G.Y."/>
            <person name="Li Y.H."/>
            <person name="Zhan D.L."/>
            <person name="Shen Y.T."/>
            <person name="Niu Q.F."/>
            <person name="Chang L."/>
            <person name="Qiu J."/>
            <person name="Zhao L."/>
            <person name="Xie H.B."/>
            <person name="Fu W.Y."/>
            <person name="Jin J."/>
            <person name="Li X.W."/>
            <person name="Jiao Y."/>
            <person name="Zhou C.C."/>
            <person name="Tu T."/>
            <person name="Chai C.Y."/>
            <person name="Gao J.L."/>
            <person name="Fan L.J."/>
            <person name="van de Weg E."/>
            <person name="Wang J.Y."/>
            <person name="Gao Z.S."/>
        </authorList>
    </citation>
    <scope>NUCLEOTIDE SEQUENCE [LARGE SCALE GENOMIC DNA]</scope>
    <source>
        <tissue evidence="1">Leaves</tissue>
    </source>
</reference>
<proteinExistence type="predicted"/>
<dbReference type="EMBL" id="RXIC02000019">
    <property type="protein sequence ID" value="KAB1225370.1"/>
    <property type="molecule type" value="Genomic_DNA"/>
</dbReference>
<evidence type="ECO:0000313" key="1">
    <source>
        <dbReference type="EMBL" id="KAB1225370.1"/>
    </source>
</evidence>
<evidence type="ECO:0000313" key="2">
    <source>
        <dbReference type="Proteomes" id="UP000516437"/>
    </source>
</evidence>
<keyword evidence="2" id="KW-1185">Reference proteome</keyword>
<dbReference type="Proteomes" id="UP000516437">
    <property type="component" value="Chromosome 1"/>
</dbReference>
<protein>
    <submittedName>
        <fullName evidence="1">Uncharacterized protein</fullName>
    </submittedName>
</protein>
<sequence>MGASECAGVPGVSSVLPDENFESENKDYAGNPKFLMHKPLAVALSSVMTNDSSWQSTSINRLVFLYI</sequence>
<name>A0A6A1WRH2_9ROSI</name>
<organism evidence="1 2">
    <name type="scientific">Morella rubra</name>
    <name type="common">Chinese bayberry</name>
    <dbReference type="NCBI Taxonomy" id="262757"/>
    <lineage>
        <taxon>Eukaryota</taxon>
        <taxon>Viridiplantae</taxon>
        <taxon>Streptophyta</taxon>
        <taxon>Embryophyta</taxon>
        <taxon>Tracheophyta</taxon>
        <taxon>Spermatophyta</taxon>
        <taxon>Magnoliopsida</taxon>
        <taxon>eudicotyledons</taxon>
        <taxon>Gunneridae</taxon>
        <taxon>Pentapetalae</taxon>
        <taxon>rosids</taxon>
        <taxon>fabids</taxon>
        <taxon>Fagales</taxon>
        <taxon>Myricaceae</taxon>
        <taxon>Morella</taxon>
    </lineage>
</organism>
<accession>A0A6A1WRH2</accession>